<protein>
    <submittedName>
        <fullName evidence="1">Uncharacterized protein</fullName>
    </submittedName>
</protein>
<dbReference type="Proteomes" id="UP000241690">
    <property type="component" value="Unassembled WGS sequence"/>
</dbReference>
<name>A0A2T4AAQ3_TRIHA</name>
<accession>A0A2T4AAQ3</accession>
<evidence type="ECO:0000313" key="2">
    <source>
        <dbReference type="Proteomes" id="UP000241690"/>
    </source>
</evidence>
<gene>
    <name evidence="1" type="ORF">M431DRAFT_449553</name>
</gene>
<reference evidence="1 2" key="1">
    <citation type="submission" date="2016-07" db="EMBL/GenBank/DDBJ databases">
        <title>Multiple horizontal gene transfer events from other fungi enriched the ability of initially mycotrophic Trichoderma (Ascomycota) to feed on dead plant biomass.</title>
        <authorList>
            <consortium name="DOE Joint Genome Institute"/>
            <person name="Aerts A."/>
            <person name="Atanasova L."/>
            <person name="Chenthamara K."/>
            <person name="Zhang J."/>
            <person name="Grujic M."/>
            <person name="Henrissat B."/>
            <person name="Kuo A."/>
            <person name="Salamov A."/>
            <person name="Lipzen A."/>
            <person name="Labutti K."/>
            <person name="Barry K."/>
            <person name="Miao Y."/>
            <person name="Rahimi M.J."/>
            <person name="Shen Q."/>
            <person name="Grigoriev I.V."/>
            <person name="Kubicek C.P."/>
            <person name="Druzhinina I.S."/>
        </authorList>
    </citation>
    <scope>NUCLEOTIDE SEQUENCE [LARGE SCALE GENOMIC DNA]</scope>
    <source>
        <strain evidence="1 2">CBS 226.95</strain>
    </source>
</reference>
<proteinExistence type="predicted"/>
<evidence type="ECO:0000313" key="1">
    <source>
        <dbReference type="EMBL" id="PTB54073.1"/>
    </source>
</evidence>
<organism evidence="1 2">
    <name type="scientific">Trichoderma harzianum CBS 226.95</name>
    <dbReference type="NCBI Taxonomy" id="983964"/>
    <lineage>
        <taxon>Eukaryota</taxon>
        <taxon>Fungi</taxon>
        <taxon>Dikarya</taxon>
        <taxon>Ascomycota</taxon>
        <taxon>Pezizomycotina</taxon>
        <taxon>Sordariomycetes</taxon>
        <taxon>Hypocreomycetidae</taxon>
        <taxon>Hypocreales</taxon>
        <taxon>Hypocreaceae</taxon>
        <taxon>Trichoderma</taxon>
    </lineage>
</organism>
<dbReference type="AlphaFoldDB" id="A0A2T4AAQ3"/>
<dbReference type="GeneID" id="36623817"/>
<dbReference type="RefSeq" id="XP_024773750.1">
    <property type="nucleotide sequence ID" value="XM_024915250.1"/>
</dbReference>
<dbReference type="EMBL" id="KZ679681">
    <property type="protein sequence ID" value="PTB54073.1"/>
    <property type="molecule type" value="Genomic_DNA"/>
</dbReference>
<sequence>MNMIPLRLVAILAFLCFALFDSFIFGCKLGYIRDQCIKRSISFMFLSSLLFPFPELPRYYRMHGNGCGMRVAGACRG</sequence>
<keyword evidence="2" id="KW-1185">Reference proteome</keyword>